<evidence type="ECO:0000313" key="6">
    <source>
        <dbReference type="Proteomes" id="UP000324800"/>
    </source>
</evidence>
<dbReference type="EMBL" id="SNRW01003337">
    <property type="protein sequence ID" value="KAA6390116.1"/>
    <property type="molecule type" value="Genomic_DNA"/>
</dbReference>
<dbReference type="GO" id="GO:0060271">
    <property type="term" value="P:cilium assembly"/>
    <property type="evidence" value="ECO:0007669"/>
    <property type="project" value="TreeGrafter"/>
</dbReference>
<keyword evidence="1" id="KW-0853">WD repeat</keyword>
<name>A0A5J4W633_9EUKA</name>
<dbReference type="InterPro" id="IPR057855">
    <property type="entry name" value="Beta-prop_WDR19_1st"/>
</dbReference>
<accession>A0A5J4W633</accession>
<dbReference type="PANTHER" id="PTHR14920:SF0">
    <property type="entry name" value="WD REPEAT DOMAIN 19"/>
    <property type="match status" value="1"/>
</dbReference>
<dbReference type="Gene3D" id="2.130.10.10">
    <property type="entry name" value="YVTN repeat-like/Quinoprotein amine dehydrogenase"/>
    <property type="match status" value="1"/>
</dbReference>
<dbReference type="OrthoDB" id="10250638at2759"/>
<evidence type="ECO:0000256" key="2">
    <source>
        <dbReference type="ARBA" id="ARBA00022737"/>
    </source>
</evidence>
<dbReference type="InterPro" id="IPR040379">
    <property type="entry name" value="WDR19/dyf-2"/>
</dbReference>
<evidence type="ECO:0000256" key="1">
    <source>
        <dbReference type="ARBA" id="ARBA00022574"/>
    </source>
</evidence>
<dbReference type="InterPro" id="IPR015943">
    <property type="entry name" value="WD40/YVTN_repeat-like_dom_sf"/>
</dbReference>
<dbReference type="AlphaFoldDB" id="A0A5J4W633"/>
<proteinExistence type="predicted"/>
<feature type="domain" description="WDR19 WD40 repeat" evidence="3">
    <location>
        <begin position="262"/>
        <end position="420"/>
    </location>
</feature>
<dbReference type="SUPFAM" id="SSF101908">
    <property type="entry name" value="Putative isomerase YbhE"/>
    <property type="match status" value="1"/>
</dbReference>
<dbReference type="GO" id="GO:0030991">
    <property type="term" value="C:intraciliary transport particle A"/>
    <property type="evidence" value="ECO:0007669"/>
    <property type="project" value="TreeGrafter"/>
</dbReference>
<comment type="caution">
    <text evidence="5">The sequence shown here is derived from an EMBL/GenBank/DDBJ whole genome shotgun (WGS) entry which is preliminary data.</text>
</comment>
<protein>
    <submittedName>
        <fullName evidence="5">Putative WD repeat protein</fullName>
    </submittedName>
</protein>
<dbReference type="Proteomes" id="UP000324800">
    <property type="component" value="Unassembled WGS sequence"/>
</dbReference>
<evidence type="ECO:0000259" key="3">
    <source>
        <dbReference type="Pfam" id="PF15911"/>
    </source>
</evidence>
<gene>
    <name evidence="5" type="ORF">EZS28_014354</name>
</gene>
<dbReference type="InterPro" id="IPR039468">
    <property type="entry name" value="WDR19_WD40_rpt"/>
</dbReference>
<keyword evidence="2" id="KW-0677">Repeat</keyword>
<dbReference type="PANTHER" id="PTHR14920">
    <property type="entry name" value="OSMOTIC AVOIDANCE ABNORMAL PROTEIN 1/WD REPEAT MEMBRANE PROTEIN"/>
    <property type="match status" value="1"/>
</dbReference>
<sequence length="420" mass="46199">MDKQSCLSQRLDYSQLVGMENGNFVIMDSRVNKKSSFKGISSKAVRTVSWNERNQLALGSSDGKVQVMSVERRGGMDLDAKTVKTWTFNSSIVTPDWGDVLELEGRPSGAKEGRSLLATDQKGVIKLFIDAERECTIELTQNFGKLNSAKNGYLYLAFTNWPLFIVISRGSPFASVLYSVSINPSPNGHVAIAGDTSVKFISFDVFTKVESQRIQLGQGLGQPQSVCWAPDGQIVTVAASERSVVNHIAKFSSLNAIYRHLLAYGSSLRKVTVVDLNGWGTGDTPTEAVVVQIAPEPTLIYVGVGMNNHAWVYSYSISSGTFELVYEEDYTGTIKCMGLNSTNFAVFLDQRVSVISLKRKGSINQQQQQQQFGINEQEERNEESEVHVFPERGQSNADVLSVSLSSDFLIYGTASGQIEY</sequence>
<dbReference type="GO" id="GO:0005929">
    <property type="term" value="C:cilium"/>
    <property type="evidence" value="ECO:0007669"/>
    <property type="project" value="TreeGrafter"/>
</dbReference>
<organism evidence="5 6">
    <name type="scientific">Streblomastix strix</name>
    <dbReference type="NCBI Taxonomy" id="222440"/>
    <lineage>
        <taxon>Eukaryota</taxon>
        <taxon>Metamonada</taxon>
        <taxon>Preaxostyla</taxon>
        <taxon>Oxymonadida</taxon>
        <taxon>Streblomastigidae</taxon>
        <taxon>Streblomastix</taxon>
    </lineage>
</organism>
<feature type="domain" description="WDR19 first beta-propeller" evidence="4">
    <location>
        <begin position="17"/>
        <end position="240"/>
    </location>
</feature>
<dbReference type="Pfam" id="PF15911">
    <property type="entry name" value="Beta-prop_WDR19_2nd"/>
    <property type="match status" value="1"/>
</dbReference>
<dbReference type="GO" id="GO:0035721">
    <property type="term" value="P:intraciliary retrograde transport"/>
    <property type="evidence" value="ECO:0007669"/>
    <property type="project" value="InterPro"/>
</dbReference>
<reference evidence="5 6" key="1">
    <citation type="submission" date="2019-03" db="EMBL/GenBank/DDBJ databases">
        <title>Single cell metagenomics reveals metabolic interactions within the superorganism composed of flagellate Streblomastix strix and complex community of Bacteroidetes bacteria on its surface.</title>
        <authorList>
            <person name="Treitli S.C."/>
            <person name="Kolisko M."/>
            <person name="Husnik F."/>
            <person name="Keeling P."/>
            <person name="Hampl V."/>
        </authorList>
    </citation>
    <scope>NUCLEOTIDE SEQUENCE [LARGE SCALE GENOMIC DNA]</scope>
    <source>
        <strain evidence="5">ST1C</strain>
    </source>
</reference>
<evidence type="ECO:0000313" key="5">
    <source>
        <dbReference type="EMBL" id="KAA6390116.1"/>
    </source>
</evidence>
<evidence type="ECO:0000259" key="4">
    <source>
        <dbReference type="Pfam" id="PF23389"/>
    </source>
</evidence>
<dbReference type="Pfam" id="PF23389">
    <property type="entry name" value="Beta-prop_WDR19_1st"/>
    <property type="match status" value="1"/>
</dbReference>